<evidence type="ECO:0000256" key="2">
    <source>
        <dbReference type="ARBA" id="ARBA00022576"/>
    </source>
</evidence>
<keyword evidence="4" id="KW-0663">Pyridoxal phosphate</keyword>
<dbReference type="PANTHER" id="PTHR43807">
    <property type="entry name" value="FI04487P"/>
    <property type="match status" value="1"/>
</dbReference>
<feature type="domain" description="Aminotransferase class I/classII large" evidence="5">
    <location>
        <begin position="2"/>
        <end position="92"/>
    </location>
</feature>
<dbReference type="InterPro" id="IPR015424">
    <property type="entry name" value="PyrdxlP-dep_Trfase"/>
</dbReference>
<dbReference type="PANTHER" id="PTHR43807:SF20">
    <property type="entry name" value="FI04487P"/>
    <property type="match status" value="1"/>
</dbReference>
<dbReference type="InterPro" id="IPR004839">
    <property type="entry name" value="Aminotransferase_I/II_large"/>
</dbReference>
<name>A0ABQ8VKD3_9AGAR</name>
<protein>
    <recommendedName>
        <fullName evidence="5">Aminotransferase class I/classII large domain-containing protein</fullName>
    </recommendedName>
</protein>
<dbReference type="InterPro" id="IPR015422">
    <property type="entry name" value="PyrdxlP-dep_Trfase_small"/>
</dbReference>
<keyword evidence="2" id="KW-0032">Aminotransferase</keyword>
<evidence type="ECO:0000256" key="3">
    <source>
        <dbReference type="ARBA" id="ARBA00022679"/>
    </source>
</evidence>
<evidence type="ECO:0000256" key="4">
    <source>
        <dbReference type="ARBA" id="ARBA00022898"/>
    </source>
</evidence>
<evidence type="ECO:0000259" key="5">
    <source>
        <dbReference type="Pfam" id="PF00155"/>
    </source>
</evidence>
<evidence type="ECO:0000313" key="6">
    <source>
        <dbReference type="EMBL" id="KAJ4496883.1"/>
    </source>
</evidence>
<organism evidence="6 7">
    <name type="scientific">Lentinula lateritia</name>
    <dbReference type="NCBI Taxonomy" id="40482"/>
    <lineage>
        <taxon>Eukaryota</taxon>
        <taxon>Fungi</taxon>
        <taxon>Dikarya</taxon>
        <taxon>Basidiomycota</taxon>
        <taxon>Agaricomycotina</taxon>
        <taxon>Agaricomycetes</taxon>
        <taxon>Agaricomycetidae</taxon>
        <taxon>Agaricales</taxon>
        <taxon>Marasmiineae</taxon>
        <taxon>Omphalotaceae</taxon>
        <taxon>Lentinula</taxon>
    </lineage>
</organism>
<comment type="cofactor">
    <cofactor evidence="1">
        <name>pyridoxal 5'-phosphate</name>
        <dbReference type="ChEBI" id="CHEBI:597326"/>
    </cofactor>
</comment>
<dbReference type="InterPro" id="IPR015421">
    <property type="entry name" value="PyrdxlP-dep_Trfase_major"/>
</dbReference>
<keyword evidence="3" id="KW-0808">Transferase</keyword>
<dbReference type="Gene3D" id="3.90.1150.10">
    <property type="entry name" value="Aspartate Aminotransferase, domain 1"/>
    <property type="match status" value="1"/>
</dbReference>
<accession>A0ABQ8VKD3</accession>
<dbReference type="Proteomes" id="UP001150217">
    <property type="component" value="Unassembled WGS sequence"/>
</dbReference>
<evidence type="ECO:0000256" key="1">
    <source>
        <dbReference type="ARBA" id="ARBA00001933"/>
    </source>
</evidence>
<gene>
    <name evidence="6" type="ORF">C8R41DRAFT_726648</name>
</gene>
<comment type="caution">
    <text evidence="6">The sequence shown here is derived from an EMBL/GenBank/DDBJ whole genome shotgun (WGS) entry which is preliminary data.</text>
</comment>
<dbReference type="SUPFAM" id="SSF53383">
    <property type="entry name" value="PLP-dependent transferases"/>
    <property type="match status" value="1"/>
</dbReference>
<feature type="non-terminal residue" evidence="6">
    <location>
        <position position="128"/>
    </location>
</feature>
<dbReference type="Pfam" id="PF00155">
    <property type="entry name" value="Aminotran_1_2"/>
    <property type="match status" value="1"/>
</dbReference>
<proteinExistence type="predicted"/>
<reference evidence="6" key="1">
    <citation type="submission" date="2022-08" db="EMBL/GenBank/DDBJ databases">
        <title>A Global Phylogenomic Analysis of the Shiitake Genus Lentinula.</title>
        <authorList>
            <consortium name="DOE Joint Genome Institute"/>
            <person name="Sierra-Patev S."/>
            <person name="Min B."/>
            <person name="Naranjo-Ortiz M."/>
            <person name="Looney B."/>
            <person name="Konkel Z."/>
            <person name="Slot J.C."/>
            <person name="Sakamoto Y."/>
            <person name="Steenwyk J.L."/>
            <person name="Rokas A."/>
            <person name="Carro J."/>
            <person name="Camarero S."/>
            <person name="Ferreira P."/>
            <person name="Molpeceres G."/>
            <person name="Ruiz-Duenas F.J."/>
            <person name="Serrano A."/>
            <person name="Henrissat B."/>
            <person name="Drula E."/>
            <person name="Hughes K.W."/>
            <person name="Mata J.L."/>
            <person name="Ishikawa N.K."/>
            <person name="Vargas-Isla R."/>
            <person name="Ushijima S."/>
            <person name="Smith C.A."/>
            <person name="Ahrendt S."/>
            <person name="Andreopoulos W."/>
            <person name="He G."/>
            <person name="Labutti K."/>
            <person name="Lipzen A."/>
            <person name="Ng V."/>
            <person name="Riley R."/>
            <person name="Sandor L."/>
            <person name="Barry K."/>
            <person name="Martinez A.T."/>
            <person name="Xiao Y."/>
            <person name="Gibbons J.G."/>
            <person name="Terashima K."/>
            <person name="Grigoriev I.V."/>
            <person name="Hibbett D.S."/>
        </authorList>
    </citation>
    <scope>NUCLEOTIDE SEQUENCE</scope>
    <source>
        <strain evidence="6">RHP3577 ss4</strain>
    </source>
</reference>
<evidence type="ECO:0000313" key="7">
    <source>
        <dbReference type="Proteomes" id="UP001150217"/>
    </source>
</evidence>
<sequence length="128" mass="14361">ATGWHVGWLIGPEYIIRPTLAASMRIVFCSNSPLQEAAAAGLEQVQECKFFQTQTAEYAERRKVLTDCFDTLGLPYTNPEGSYFILLDISRVEFPDDYTMPSLRVCLEEVKTSTCWFIALEVGVSSIP</sequence>
<feature type="non-terminal residue" evidence="6">
    <location>
        <position position="1"/>
    </location>
</feature>
<dbReference type="InterPro" id="IPR051326">
    <property type="entry name" value="Kynurenine-oxoglutarate_AT"/>
</dbReference>
<keyword evidence="7" id="KW-1185">Reference proteome</keyword>
<dbReference type="Gene3D" id="3.40.640.10">
    <property type="entry name" value="Type I PLP-dependent aspartate aminotransferase-like (Major domain)"/>
    <property type="match status" value="1"/>
</dbReference>
<dbReference type="EMBL" id="JANVFT010000025">
    <property type="protein sequence ID" value="KAJ4496883.1"/>
    <property type="molecule type" value="Genomic_DNA"/>
</dbReference>